<dbReference type="AlphaFoldDB" id="A0A7T4R0B0"/>
<reference evidence="1 2" key="1">
    <citation type="submission" date="2020-12" db="EMBL/GenBank/DDBJ databases">
        <authorList>
            <person name="Shan Y."/>
        </authorList>
    </citation>
    <scope>NUCLEOTIDE SEQUENCE [LARGE SCALE GENOMIC DNA]</scope>
    <source>
        <strain evidence="2">csc3.9</strain>
    </source>
</reference>
<accession>A0A7T4R0B0</accession>
<protein>
    <submittedName>
        <fullName evidence="1">Uncharacterized protein</fullName>
    </submittedName>
</protein>
<dbReference type="EMBL" id="CP066167">
    <property type="protein sequence ID" value="QQD18085.1"/>
    <property type="molecule type" value="Genomic_DNA"/>
</dbReference>
<dbReference type="KEGG" id="snan:I6N98_17375"/>
<dbReference type="RefSeq" id="WP_198569583.1">
    <property type="nucleotide sequence ID" value="NZ_CP066167.1"/>
</dbReference>
<name>A0A7T4R0B0_9GAMM</name>
<sequence length="191" mass="21434">MSEDTPSVSTKPLAQELQRVRTEYSIPEDRLRLVGEDRDGNRIAIWLTFRLLQRLVPVLLKYLDEQLGEQAEKAGPTLKLGDLQEFAQASAKSALRRGDSEPVHWSEGDSQWLANSVDYSSSKQGVRLVFVSAAEQRAGFVMPAPLLRQWLTIVYSGYRQAGWSTAVWPEWMEAVGEKPAEGADKSHVVLH</sequence>
<keyword evidence="2" id="KW-1185">Reference proteome</keyword>
<evidence type="ECO:0000313" key="1">
    <source>
        <dbReference type="EMBL" id="QQD18085.1"/>
    </source>
</evidence>
<gene>
    <name evidence="1" type="ORF">I6N98_17375</name>
</gene>
<evidence type="ECO:0000313" key="2">
    <source>
        <dbReference type="Proteomes" id="UP000596063"/>
    </source>
</evidence>
<organism evidence="1 2">
    <name type="scientific">Spongiibacter nanhainus</name>
    <dbReference type="NCBI Taxonomy" id="2794344"/>
    <lineage>
        <taxon>Bacteria</taxon>
        <taxon>Pseudomonadati</taxon>
        <taxon>Pseudomonadota</taxon>
        <taxon>Gammaproteobacteria</taxon>
        <taxon>Cellvibrionales</taxon>
        <taxon>Spongiibacteraceae</taxon>
        <taxon>Spongiibacter</taxon>
    </lineage>
</organism>
<proteinExistence type="predicted"/>
<dbReference type="Proteomes" id="UP000596063">
    <property type="component" value="Chromosome"/>
</dbReference>